<dbReference type="EMBL" id="JBHFQA010000018">
    <property type="protein sequence ID" value="KAL2082889.1"/>
    <property type="molecule type" value="Genomic_DNA"/>
</dbReference>
<protein>
    <recommendedName>
        <fullName evidence="5">SOUL heme-binding protein</fullName>
    </recommendedName>
</protein>
<organism evidence="3 4">
    <name type="scientific">Coilia grayii</name>
    <name type="common">Gray's grenadier anchovy</name>
    <dbReference type="NCBI Taxonomy" id="363190"/>
    <lineage>
        <taxon>Eukaryota</taxon>
        <taxon>Metazoa</taxon>
        <taxon>Chordata</taxon>
        <taxon>Craniata</taxon>
        <taxon>Vertebrata</taxon>
        <taxon>Euteleostomi</taxon>
        <taxon>Actinopterygii</taxon>
        <taxon>Neopterygii</taxon>
        <taxon>Teleostei</taxon>
        <taxon>Clupei</taxon>
        <taxon>Clupeiformes</taxon>
        <taxon>Clupeoidei</taxon>
        <taxon>Engraulidae</taxon>
        <taxon>Coilinae</taxon>
        <taxon>Coilia</taxon>
    </lineage>
</organism>
<dbReference type="AlphaFoldDB" id="A0ABD1J743"/>
<evidence type="ECO:0008006" key="5">
    <source>
        <dbReference type="Google" id="ProtNLM"/>
    </source>
</evidence>
<name>A0ABD1J743_9TELE</name>
<evidence type="ECO:0000256" key="2">
    <source>
        <dbReference type="SAM" id="SignalP"/>
    </source>
</evidence>
<comment type="similarity">
    <text evidence="1">Belongs to the HEBP family.</text>
</comment>
<keyword evidence="2" id="KW-0732">Signal</keyword>
<sequence>MARKLFLIIAIFLVIGQLVGQASADEGAMLSELSDMQDGPDDLAYELHSQVKRGARREKLKQGWEKAKPVLKKIGKVPTLNPPHQQQPQQETQAKLICMCSLQLVCVRARVTMTLAELLSLCALCMIPVTGWDAPWFCHGHDCPEFTVVQTYEDFEERLYSASHWLTVELSSASIEEVKKALHSLYDYTRGENADNEDVELLWPSLIQVEEDGDAKRGSVSWPVPAGTHLPKPNDATIRETDMPASRVYVRAFSGLASEADGYENLAKLRASVEVAGKTFVPHRFVAAGYDPPLRLINRHNEIWIFAE</sequence>
<gene>
    <name evidence="3" type="ORF">ACEWY4_020662</name>
</gene>
<dbReference type="Pfam" id="PF04832">
    <property type="entry name" value="SOUL"/>
    <property type="match status" value="1"/>
</dbReference>
<accession>A0ABD1J743</accession>
<evidence type="ECO:0000313" key="3">
    <source>
        <dbReference type="EMBL" id="KAL2082889.1"/>
    </source>
</evidence>
<evidence type="ECO:0000256" key="1">
    <source>
        <dbReference type="ARBA" id="ARBA00009817"/>
    </source>
</evidence>
<feature type="chain" id="PRO_5044852379" description="SOUL heme-binding protein" evidence="2">
    <location>
        <begin position="25"/>
        <end position="308"/>
    </location>
</feature>
<evidence type="ECO:0000313" key="4">
    <source>
        <dbReference type="Proteomes" id="UP001591681"/>
    </source>
</evidence>
<dbReference type="InterPro" id="IPR006917">
    <property type="entry name" value="SOUL_heme-bd"/>
</dbReference>
<feature type="signal peptide" evidence="2">
    <location>
        <begin position="1"/>
        <end position="24"/>
    </location>
</feature>
<dbReference type="Gene3D" id="3.20.80.10">
    <property type="entry name" value="Regulatory factor, effector binding domain"/>
    <property type="match status" value="1"/>
</dbReference>
<comment type="caution">
    <text evidence="3">The sequence shown here is derived from an EMBL/GenBank/DDBJ whole genome shotgun (WGS) entry which is preliminary data.</text>
</comment>
<reference evidence="3 4" key="1">
    <citation type="submission" date="2024-09" db="EMBL/GenBank/DDBJ databases">
        <title>A chromosome-level genome assembly of Gray's grenadier anchovy, Coilia grayii.</title>
        <authorList>
            <person name="Fu Z."/>
        </authorList>
    </citation>
    <scope>NUCLEOTIDE SEQUENCE [LARGE SCALE GENOMIC DNA]</scope>
    <source>
        <strain evidence="3">G4</strain>
        <tissue evidence="3">Muscle</tissue>
    </source>
</reference>
<proteinExistence type="inferred from homology"/>
<dbReference type="PANTHER" id="PTHR11220:SF69">
    <property type="entry name" value="HEME-BINDING PROTEIN 2"/>
    <property type="match status" value="1"/>
</dbReference>
<keyword evidence="4" id="KW-1185">Reference proteome</keyword>
<dbReference type="Proteomes" id="UP001591681">
    <property type="component" value="Unassembled WGS sequence"/>
</dbReference>
<dbReference type="InterPro" id="IPR011256">
    <property type="entry name" value="Reg_factor_effector_dom_sf"/>
</dbReference>
<dbReference type="SUPFAM" id="SSF55136">
    <property type="entry name" value="Probable bacterial effector-binding domain"/>
    <property type="match status" value="1"/>
</dbReference>
<dbReference type="PANTHER" id="PTHR11220">
    <property type="entry name" value="HEME-BINDING PROTEIN-RELATED"/>
    <property type="match status" value="1"/>
</dbReference>